<evidence type="ECO:0000256" key="1">
    <source>
        <dbReference type="RuleBase" id="RU362001"/>
    </source>
</evidence>
<keyword evidence="3" id="KW-1185">Reference proteome</keyword>
<dbReference type="Pfam" id="PF06013">
    <property type="entry name" value="WXG100"/>
    <property type="match status" value="1"/>
</dbReference>
<protein>
    <recommendedName>
        <fullName evidence="1">ESAT-6-like protein</fullName>
    </recommendedName>
</protein>
<evidence type="ECO:0000313" key="2">
    <source>
        <dbReference type="EMBL" id="GGM05697.1"/>
    </source>
</evidence>
<comment type="similarity">
    <text evidence="1">Belongs to the WXG100 family.</text>
</comment>
<dbReference type="EMBL" id="BMPI01000002">
    <property type="protein sequence ID" value="GGM05697.1"/>
    <property type="molecule type" value="Genomic_DNA"/>
</dbReference>
<evidence type="ECO:0000313" key="3">
    <source>
        <dbReference type="Proteomes" id="UP000642070"/>
    </source>
</evidence>
<dbReference type="SUPFAM" id="SSF140453">
    <property type="entry name" value="EsxAB dimer-like"/>
    <property type="match status" value="1"/>
</dbReference>
<dbReference type="NCBIfam" id="TIGR03930">
    <property type="entry name" value="WXG100_ESAT6"/>
    <property type="match status" value="1"/>
</dbReference>
<gene>
    <name evidence="2" type="ORF">GCM10007977_003530</name>
</gene>
<dbReference type="AlphaFoldDB" id="A0A917T043"/>
<accession>A0A917T043</accession>
<dbReference type="InterPro" id="IPR010310">
    <property type="entry name" value="T7SS_ESAT-6-like"/>
</dbReference>
<dbReference type="InterPro" id="IPR036689">
    <property type="entry name" value="ESAT-6-like_sf"/>
</dbReference>
<dbReference type="Proteomes" id="UP000642070">
    <property type="component" value="Unassembled WGS sequence"/>
</dbReference>
<name>A0A917T043_9ACTN</name>
<sequence length="93" mass="10277">MHAAAKDVRSTHDTVNGKLSDLRNQIDDLVAAWKGQASAGFESVMRRWDGDTNKLLKALSDIADLLDKGANTHQANEEEQAAMMNKYNTALNY</sequence>
<proteinExistence type="inferred from homology"/>
<comment type="caution">
    <text evidence="2">The sequence shown here is derived from an EMBL/GenBank/DDBJ whole genome shotgun (WGS) entry which is preliminary data.</text>
</comment>
<reference evidence="2" key="1">
    <citation type="journal article" date="2014" name="Int. J. Syst. Evol. Microbiol.">
        <title>Complete genome sequence of Corynebacterium casei LMG S-19264T (=DSM 44701T), isolated from a smear-ripened cheese.</title>
        <authorList>
            <consortium name="US DOE Joint Genome Institute (JGI-PGF)"/>
            <person name="Walter F."/>
            <person name="Albersmeier A."/>
            <person name="Kalinowski J."/>
            <person name="Ruckert C."/>
        </authorList>
    </citation>
    <scope>NUCLEOTIDE SEQUENCE</scope>
    <source>
        <strain evidence="2">JCM 19831</strain>
    </source>
</reference>
<dbReference type="Gene3D" id="1.10.287.1060">
    <property type="entry name" value="ESAT-6-like"/>
    <property type="match status" value="1"/>
</dbReference>
<organism evidence="2 3">
    <name type="scientific">Dactylosporangium sucinum</name>
    <dbReference type="NCBI Taxonomy" id="1424081"/>
    <lineage>
        <taxon>Bacteria</taxon>
        <taxon>Bacillati</taxon>
        <taxon>Actinomycetota</taxon>
        <taxon>Actinomycetes</taxon>
        <taxon>Micromonosporales</taxon>
        <taxon>Micromonosporaceae</taxon>
        <taxon>Dactylosporangium</taxon>
    </lineage>
</organism>
<reference evidence="2" key="2">
    <citation type="submission" date="2020-09" db="EMBL/GenBank/DDBJ databases">
        <authorList>
            <person name="Sun Q."/>
            <person name="Ohkuma M."/>
        </authorList>
    </citation>
    <scope>NUCLEOTIDE SEQUENCE</scope>
    <source>
        <strain evidence="2">JCM 19831</strain>
    </source>
</reference>